<dbReference type="GO" id="GO:0071949">
    <property type="term" value="F:FAD binding"/>
    <property type="evidence" value="ECO:0007669"/>
    <property type="project" value="InterPro"/>
</dbReference>
<dbReference type="AlphaFoldDB" id="A0AA38NDC5"/>
<evidence type="ECO:0000256" key="12">
    <source>
        <dbReference type="ARBA" id="ARBA00045912"/>
    </source>
</evidence>
<protein>
    <recommendedName>
        <fullName evidence="11">Man(5)GlcNAc(2)-PP-dolichol translocation protein RFT1</fullName>
    </recommendedName>
</protein>
<dbReference type="GO" id="GO:0005789">
    <property type="term" value="C:endoplasmic reticulum membrane"/>
    <property type="evidence" value="ECO:0007669"/>
    <property type="project" value="UniProtKB-SubCell"/>
</dbReference>
<dbReference type="Pfam" id="PF04506">
    <property type="entry name" value="Rft-1"/>
    <property type="match status" value="1"/>
</dbReference>
<evidence type="ECO:0000256" key="2">
    <source>
        <dbReference type="ARBA" id="ARBA00004922"/>
    </source>
</evidence>
<feature type="transmembrane region" description="Helical" evidence="14">
    <location>
        <begin position="404"/>
        <end position="424"/>
    </location>
</feature>
<evidence type="ECO:0000256" key="1">
    <source>
        <dbReference type="ARBA" id="ARBA00004477"/>
    </source>
</evidence>
<dbReference type="InterPro" id="IPR007594">
    <property type="entry name" value="RFT1"/>
</dbReference>
<feature type="transmembrane region" description="Helical" evidence="14">
    <location>
        <begin position="83"/>
        <end position="107"/>
    </location>
</feature>
<evidence type="ECO:0000256" key="3">
    <source>
        <dbReference type="ARBA" id="ARBA00010288"/>
    </source>
</evidence>
<dbReference type="PANTHER" id="PTHR13117:SF5">
    <property type="entry name" value="PROTEIN RFT1 HOMOLOG"/>
    <property type="match status" value="1"/>
</dbReference>
<dbReference type="EMBL" id="MU793307">
    <property type="protein sequence ID" value="KAJ3786721.1"/>
    <property type="molecule type" value="Genomic_DNA"/>
</dbReference>
<keyword evidence="7" id="KW-0274">FAD</keyword>
<keyword evidence="6" id="KW-0256">Endoplasmic reticulum</keyword>
<feature type="transmembrane region" description="Helical" evidence="14">
    <location>
        <begin position="158"/>
        <end position="174"/>
    </location>
</feature>
<evidence type="ECO:0000256" key="14">
    <source>
        <dbReference type="SAM" id="Phobius"/>
    </source>
</evidence>
<dbReference type="PANTHER" id="PTHR13117">
    <property type="entry name" value="ENDOPLASMIC RETICULUM MULTISPAN TRANSMEMBRANE PROTEIN-RELATED"/>
    <property type="match status" value="1"/>
</dbReference>
<feature type="compositionally biased region" description="Basic and acidic residues" evidence="13">
    <location>
        <begin position="901"/>
        <end position="913"/>
    </location>
</feature>
<keyword evidence="17" id="KW-1185">Reference proteome</keyword>
<dbReference type="Proteomes" id="UP001163798">
    <property type="component" value="Unassembled WGS sequence"/>
</dbReference>
<proteinExistence type="inferred from homology"/>
<dbReference type="Gene3D" id="3.30.70.2450">
    <property type="match status" value="1"/>
</dbReference>
<keyword evidence="9" id="KW-0560">Oxidoreductase</keyword>
<dbReference type="GO" id="GO:0006488">
    <property type="term" value="P:dolichol-linked oligosaccharide biosynthetic process"/>
    <property type="evidence" value="ECO:0007669"/>
    <property type="project" value="InterPro"/>
</dbReference>
<dbReference type="Pfam" id="PF01494">
    <property type="entry name" value="FAD_binding_3"/>
    <property type="match status" value="1"/>
</dbReference>
<keyword evidence="5 14" id="KW-0812">Transmembrane</keyword>
<organism evidence="16 17">
    <name type="scientific">Lentinula aff. detonsa</name>
    <dbReference type="NCBI Taxonomy" id="2804958"/>
    <lineage>
        <taxon>Eukaryota</taxon>
        <taxon>Fungi</taxon>
        <taxon>Dikarya</taxon>
        <taxon>Basidiomycota</taxon>
        <taxon>Agaricomycotina</taxon>
        <taxon>Agaricomycetes</taxon>
        <taxon>Agaricomycetidae</taxon>
        <taxon>Agaricales</taxon>
        <taxon>Marasmiineae</taxon>
        <taxon>Omphalotaceae</taxon>
        <taxon>Lentinula</taxon>
    </lineage>
</organism>
<evidence type="ECO:0000256" key="5">
    <source>
        <dbReference type="ARBA" id="ARBA00022692"/>
    </source>
</evidence>
<keyword evidence="8 14" id="KW-1133">Transmembrane helix</keyword>
<evidence type="ECO:0000256" key="11">
    <source>
        <dbReference type="ARBA" id="ARBA00044793"/>
    </source>
</evidence>
<comment type="function">
    <text evidence="12">Intramembrane glycolipid transporter that operates in the biosynthetic pathway of dolichol-linked oligosaccharides, the glycan precursors employed in protein asparagine (N)-glycosylation. The sequential addition of sugars to dolichol pyrophosphate produces dolichol-linked oligosaccharides containing fourteen sugars, including two GlcNAcs, nine mannoses and three glucoses. Once assembled, the oligosaccharide is transferred from the lipid to nascent proteins by oligosaccharyltransferases. The assembly of dolichol-linked oligosaccharides begins on the cytosolic side of the endoplasmic reticulum membrane and finishes in its lumen. RFT1 could mediate the translocation of the cytosolically oriented intermediate DolPP-GlcNAc2Man5, produced by ALG11, into the ER lumen where dolichol-linked oligosaccharides assembly continues. However, the intramembrane lipid transporter activity could not be confirmed in vitro.</text>
</comment>
<feature type="transmembrane region" description="Helical" evidence="14">
    <location>
        <begin position="336"/>
        <end position="354"/>
    </location>
</feature>
<evidence type="ECO:0000256" key="7">
    <source>
        <dbReference type="ARBA" id="ARBA00022827"/>
    </source>
</evidence>
<dbReference type="SUPFAM" id="SSF51905">
    <property type="entry name" value="FAD/NAD(P)-binding domain"/>
    <property type="match status" value="1"/>
</dbReference>
<evidence type="ECO:0000256" key="4">
    <source>
        <dbReference type="ARBA" id="ARBA00022630"/>
    </source>
</evidence>
<evidence type="ECO:0000256" key="13">
    <source>
        <dbReference type="SAM" id="MobiDB-lite"/>
    </source>
</evidence>
<evidence type="ECO:0000313" key="16">
    <source>
        <dbReference type="EMBL" id="KAJ3786721.1"/>
    </source>
</evidence>
<gene>
    <name evidence="16" type="ORF">GGU10DRAFT_386398</name>
</gene>
<feature type="transmembrane region" description="Helical" evidence="14">
    <location>
        <begin position="32"/>
        <end position="56"/>
    </location>
</feature>
<evidence type="ECO:0000256" key="6">
    <source>
        <dbReference type="ARBA" id="ARBA00022824"/>
    </source>
</evidence>
<dbReference type="InterPro" id="IPR036188">
    <property type="entry name" value="FAD/NAD-bd_sf"/>
</dbReference>
<reference evidence="16" key="1">
    <citation type="submission" date="2022-08" db="EMBL/GenBank/DDBJ databases">
        <authorList>
            <consortium name="DOE Joint Genome Institute"/>
            <person name="Min B."/>
            <person name="Riley R."/>
            <person name="Sierra-Patev S."/>
            <person name="Naranjo-Ortiz M."/>
            <person name="Looney B."/>
            <person name="Konkel Z."/>
            <person name="Slot J.C."/>
            <person name="Sakamoto Y."/>
            <person name="Steenwyk J.L."/>
            <person name="Rokas A."/>
            <person name="Carro J."/>
            <person name="Camarero S."/>
            <person name="Ferreira P."/>
            <person name="Molpeceres G."/>
            <person name="Ruiz-Duenas F.J."/>
            <person name="Serrano A."/>
            <person name="Henrissat B."/>
            <person name="Drula E."/>
            <person name="Hughes K.W."/>
            <person name="Mata J.L."/>
            <person name="Ishikawa N.K."/>
            <person name="Vargas-Isla R."/>
            <person name="Ushijima S."/>
            <person name="Smith C.A."/>
            <person name="Ahrendt S."/>
            <person name="Andreopoulos W."/>
            <person name="He G."/>
            <person name="Labutti K."/>
            <person name="Lipzen A."/>
            <person name="Ng V."/>
            <person name="Sandor L."/>
            <person name="Barry K."/>
            <person name="Martinez A.T."/>
            <person name="Xiao Y."/>
            <person name="Gibbons J.G."/>
            <person name="Terashima K."/>
            <person name="Hibbett D.S."/>
            <person name="Grigoriev I.V."/>
        </authorList>
    </citation>
    <scope>NUCLEOTIDE SEQUENCE</scope>
    <source>
        <strain evidence="16">TFB10291</strain>
    </source>
</reference>
<name>A0AA38NDC5_9AGAR</name>
<feature type="transmembrane region" description="Helical" evidence="14">
    <location>
        <begin position="186"/>
        <end position="206"/>
    </location>
</feature>
<comment type="caution">
    <text evidence="16">The sequence shown here is derived from an EMBL/GenBank/DDBJ whole genome shotgun (WGS) entry which is preliminary data.</text>
</comment>
<evidence type="ECO:0000256" key="10">
    <source>
        <dbReference type="ARBA" id="ARBA00023136"/>
    </source>
</evidence>
<feature type="transmembrane region" description="Helical" evidence="14">
    <location>
        <begin position="374"/>
        <end position="397"/>
    </location>
</feature>
<dbReference type="InterPro" id="IPR002938">
    <property type="entry name" value="FAD-bd"/>
</dbReference>
<feature type="transmembrane region" description="Helical" evidence="14">
    <location>
        <begin position="119"/>
        <end position="137"/>
    </location>
</feature>
<feature type="compositionally biased region" description="Low complexity" evidence="13">
    <location>
        <begin position="914"/>
        <end position="924"/>
    </location>
</feature>
<dbReference type="GO" id="GO:0034203">
    <property type="term" value="P:glycolipid translocation"/>
    <property type="evidence" value="ECO:0007669"/>
    <property type="project" value="TreeGrafter"/>
</dbReference>
<evidence type="ECO:0000256" key="8">
    <source>
        <dbReference type="ARBA" id="ARBA00022989"/>
    </source>
</evidence>
<feature type="domain" description="FAD-binding" evidence="15">
    <location>
        <begin position="544"/>
        <end position="901"/>
    </location>
</feature>
<accession>A0AA38NDC5</accession>
<keyword evidence="4" id="KW-0285">Flavoprotein</keyword>
<comment type="pathway">
    <text evidence="2">Protein modification; protein glycosylation.</text>
</comment>
<evidence type="ECO:0000256" key="9">
    <source>
        <dbReference type="ARBA" id="ARBA00023002"/>
    </source>
</evidence>
<keyword evidence="10 14" id="KW-0472">Membrane</keyword>
<comment type="similarity">
    <text evidence="3">Belongs to the RFT1 family.</text>
</comment>
<dbReference type="PRINTS" id="PR00420">
    <property type="entry name" value="RNGMNOXGNASE"/>
</dbReference>
<evidence type="ECO:0000259" key="15">
    <source>
        <dbReference type="Pfam" id="PF01494"/>
    </source>
</evidence>
<dbReference type="GO" id="GO:0016491">
    <property type="term" value="F:oxidoreductase activity"/>
    <property type="evidence" value="ECO:0007669"/>
    <property type="project" value="UniProtKB-KW"/>
</dbReference>
<feature type="region of interest" description="Disordered" evidence="13">
    <location>
        <begin position="901"/>
        <end position="924"/>
    </location>
</feature>
<sequence>MSSAMSTLTSLMGLQLFTRLFTFILNQSLSRLASPVAYGIAAIQFELMLSTILFLSREGVRGALLRVKTRSENTSNSVQGPDVVMNVAFIPIILGIPFAFGTSFLYVASAGTEVLSQPHFRLAVAIYAVAAVMELLAEPMHNMAMTNLKTRLRVRAEGVAITTKTLTTFLVLLYDASRGDGGGDLALLAFAFGQLVYGSSAFLIYLREFRGAGLITSMAKDSSGVYFDRDVLALSMTMTSQSLVKHFLTEGDKFILSWFSPLQDQGGYALAVNYGSLVARIVFQPIEETMRLYFSKTLADVTATSSSPTSKKADEHHLPALKQAADALRTLLQMQAIGSLFVLIFGANYITLLLNVLLPPKYLDTSAPRVLEAWIWYIPVLAVNGGLEAFIASVALTKDVNRQIRWMILFTMIYTISAILLYRFNLGDAALVYANIINLSARITYACHFIQNFFATHNASSITRWQEVVPRWTLLLALTISALMINVSETVYGATGVVQREGRMGVLRRPVLLHIAVGGVLAQRQLLYLRRSRVDEMGQLGQTKTQILIVGAGPSGLAAAISLICNGIEPSNLTIVDCVEKGANTSRALAIHSATLEALDQYGCASRLVELGIKGTYWRLGDRSSTIFKTSFGYNAPYTKYPFVLILEQSTTEYVLMERLRELGVEVKRPFRVVGLKDSGDKATDVLFESGEIVRTKFIIGADGVRSSVRQLSGIDFKDPDGKSIDESVNDLVAQMVLADVSISLPEDQAAFYASGPSITTSDAGMFLFLPLGKPTVGEGLYKSFQPVYRVGFNVPRAQGEPPSKPSLEYIQRNMDQQAPFSLCSDPKVNPNPVKITQVHWSTRFRIRSAIADVFFKRVHGGIVLLIGDAAHVHSPAGGQGMNLGLRDGTGLGPILVGHIRKSEKSSKERSDENNSTDPDADTDTATLKDYATLRRMRGLENIRLTKIIMDTIGFVLKPRLFSWPLWIFKLLLNLSVFQNMFAYRLSGLGNR</sequence>
<comment type="subcellular location">
    <subcellularLocation>
        <location evidence="1">Endoplasmic reticulum membrane</location>
        <topology evidence="1">Multi-pass membrane protein</topology>
    </subcellularLocation>
</comment>
<dbReference type="Gene3D" id="3.50.50.60">
    <property type="entry name" value="FAD/NAD(P)-binding domain"/>
    <property type="match status" value="1"/>
</dbReference>
<evidence type="ECO:0000313" key="17">
    <source>
        <dbReference type="Proteomes" id="UP001163798"/>
    </source>
</evidence>